<evidence type="ECO:0000256" key="3">
    <source>
        <dbReference type="ARBA" id="ARBA00007800"/>
    </source>
</evidence>
<dbReference type="InterPro" id="IPR006274">
    <property type="entry name" value="CarbamoylP_synth_ssu"/>
</dbReference>
<dbReference type="NCBIfam" id="TIGR01368">
    <property type="entry name" value="CPSaseIIsmall"/>
    <property type="match status" value="1"/>
</dbReference>
<gene>
    <name evidence="13" type="primary">carA</name>
    <name evidence="15" type="ordered locus">Mfer_0301</name>
</gene>
<evidence type="ECO:0000256" key="9">
    <source>
        <dbReference type="ARBA" id="ARBA00022962"/>
    </source>
</evidence>
<evidence type="ECO:0000256" key="7">
    <source>
        <dbReference type="ARBA" id="ARBA00022741"/>
    </source>
</evidence>
<feature type="binding site" evidence="13">
    <location>
        <position position="293"/>
    </location>
    <ligand>
        <name>L-glutamine</name>
        <dbReference type="ChEBI" id="CHEBI:58359"/>
    </ligand>
</feature>
<feature type="active site" evidence="13">
    <location>
        <position position="335"/>
    </location>
</feature>
<feature type="domain" description="Carbamoyl-phosphate synthase small subunit N-terminal" evidence="14">
    <location>
        <begin position="2"/>
        <end position="132"/>
    </location>
</feature>
<evidence type="ECO:0000256" key="8">
    <source>
        <dbReference type="ARBA" id="ARBA00022840"/>
    </source>
</evidence>
<dbReference type="GO" id="GO:0006541">
    <property type="term" value="P:glutamine metabolic process"/>
    <property type="evidence" value="ECO:0007669"/>
    <property type="project" value="InterPro"/>
</dbReference>
<dbReference type="InterPro" id="IPR017926">
    <property type="entry name" value="GATASE"/>
</dbReference>
<dbReference type="UniPathway" id="UPA00068">
    <property type="reaction ID" value="UER00171"/>
</dbReference>
<name>E3GXS2_METFV</name>
<dbReference type="CDD" id="cd01744">
    <property type="entry name" value="GATase1_CPSase"/>
    <property type="match status" value="1"/>
</dbReference>
<sequence length="357" mass="39926">MMEAKLVLEDGTVIHGKGFGSETTKFGELIFCTSMTGYVESLTDPSYKGHILMMTYPLIGNYGVNPEWYQSDGIKAEGLVIRELCQQPSHYACESNLSKFLEDYGIPGICEVDTRALTIKIRKIGSLKGAISTEDISDKELLSMVREYPDITEIDLVDEVSTKKPKFFGEGNRTLVILDCGVKRNIIRSFVERKTQVILLPYHAAPTEILEYDPDAVLVSNGPGDPRRVKNVIYTIKKLSNKLPIFGICLGHQLISLAFGAKIFKMKFGHRGSNHPVKDIESGEVYITSQNHGFAVDISSSDLPIEITQINLNDGTIEGIKHKELPILSVQYHPEAGPGPYDTRWLFDKFIKIMDEY</sequence>
<comment type="catalytic activity">
    <reaction evidence="11 13">
        <text>hydrogencarbonate + L-glutamine + 2 ATP + H2O = carbamoyl phosphate + L-glutamate + 2 ADP + phosphate + 2 H(+)</text>
        <dbReference type="Rhea" id="RHEA:18633"/>
        <dbReference type="ChEBI" id="CHEBI:15377"/>
        <dbReference type="ChEBI" id="CHEBI:15378"/>
        <dbReference type="ChEBI" id="CHEBI:17544"/>
        <dbReference type="ChEBI" id="CHEBI:29985"/>
        <dbReference type="ChEBI" id="CHEBI:30616"/>
        <dbReference type="ChEBI" id="CHEBI:43474"/>
        <dbReference type="ChEBI" id="CHEBI:58228"/>
        <dbReference type="ChEBI" id="CHEBI:58359"/>
        <dbReference type="ChEBI" id="CHEBI:456216"/>
        <dbReference type="EC" id="6.3.5.5"/>
    </reaction>
</comment>
<reference evidence="15 16" key="1">
    <citation type="journal article" date="2010" name="Stand. Genomic Sci.">
        <title>Complete genome sequence of Methanothermus fervidus type strain (V24S).</title>
        <authorList>
            <person name="Anderson I."/>
            <person name="Djao O.D."/>
            <person name="Misra M."/>
            <person name="Chertkov O."/>
            <person name="Nolan M."/>
            <person name="Lucas S."/>
            <person name="Lapidus A."/>
            <person name="Del Rio T.G."/>
            <person name="Tice H."/>
            <person name="Cheng J.F."/>
            <person name="Tapia R."/>
            <person name="Han C."/>
            <person name="Goodwin L."/>
            <person name="Pitluck S."/>
            <person name="Liolios K."/>
            <person name="Ivanova N."/>
            <person name="Mavromatis K."/>
            <person name="Mikhailova N."/>
            <person name="Pati A."/>
            <person name="Brambilla E."/>
            <person name="Chen A."/>
            <person name="Palaniappan K."/>
            <person name="Land M."/>
            <person name="Hauser L."/>
            <person name="Chang Y.J."/>
            <person name="Jeffries C.D."/>
            <person name="Sikorski J."/>
            <person name="Spring S."/>
            <person name="Rohde M."/>
            <person name="Eichinger K."/>
            <person name="Huber H."/>
            <person name="Wirth R."/>
            <person name="Goker M."/>
            <person name="Detter J.C."/>
            <person name="Woyke T."/>
            <person name="Bristow J."/>
            <person name="Eisen J.A."/>
            <person name="Markowitz V."/>
            <person name="Hugenholtz P."/>
            <person name="Klenk H.P."/>
            <person name="Kyrpides N.C."/>
        </authorList>
    </citation>
    <scope>NUCLEOTIDE SEQUENCE [LARGE SCALE GENOMIC DNA]</scope>
    <source>
        <strain evidence="16">ATCC 43054 / DSM 2088 / JCM 10308 / V24 S</strain>
    </source>
</reference>
<evidence type="ECO:0000256" key="1">
    <source>
        <dbReference type="ARBA" id="ARBA00004812"/>
    </source>
</evidence>
<dbReference type="SUPFAM" id="SSF52317">
    <property type="entry name" value="Class I glutamine amidotransferase-like"/>
    <property type="match status" value="1"/>
</dbReference>
<dbReference type="Pfam" id="PF00117">
    <property type="entry name" value="GATase"/>
    <property type="match status" value="1"/>
</dbReference>
<dbReference type="EC" id="6.3.5.5" evidence="13"/>
<dbReference type="AlphaFoldDB" id="E3GXS2"/>
<comment type="pathway">
    <text evidence="2 13">Amino-acid biosynthesis; L-arginine biosynthesis; carbamoyl phosphate from bicarbonate: step 1/1.</text>
</comment>
<keyword evidence="4 13" id="KW-0055">Arginine biosynthesis</keyword>
<dbReference type="NCBIfam" id="NF009475">
    <property type="entry name" value="PRK12838.1"/>
    <property type="match status" value="1"/>
</dbReference>
<protein>
    <recommendedName>
        <fullName evidence="13">Carbamoyl phosphate synthase small chain</fullName>
        <ecNumber evidence="13">6.3.5.5</ecNumber>
    </recommendedName>
    <alternativeName>
        <fullName evidence="13">Carbamoyl phosphate synthetase glutamine chain</fullName>
    </alternativeName>
</protein>
<dbReference type="EMBL" id="CP002278">
    <property type="protein sequence ID" value="ADP77104.1"/>
    <property type="molecule type" value="Genomic_DNA"/>
</dbReference>
<accession>E3GXS2</accession>
<dbReference type="InterPro" id="IPR029062">
    <property type="entry name" value="Class_I_gatase-like"/>
</dbReference>
<feature type="binding site" evidence="13">
    <location>
        <position position="291"/>
    </location>
    <ligand>
        <name>L-glutamine</name>
        <dbReference type="ChEBI" id="CHEBI:58359"/>
    </ligand>
</feature>
<dbReference type="HAMAP" id="MF_01209">
    <property type="entry name" value="CPSase_S_chain"/>
    <property type="match status" value="1"/>
</dbReference>
<comment type="pathway">
    <text evidence="1 13">Pyrimidine metabolism; UMP biosynthesis via de novo pathway; (S)-dihydroorotate from bicarbonate: step 1/3.</text>
</comment>
<feature type="binding site" evidence="13">
    <location>
        <position position="46"/>
    </location>
    <ligand>
        <name>L-glutamine</name>
        <dbReference type="ChEBI" id="CHEBI:58359"/>
    </ligand>
</feature>
<comment type="subunit">
    <text evidence="13">Composed of two chains; the small (or glutamine) chain promotes the hydrolysis of glutamine to ammonia, which is used by the large (or ammonia) chain to synthesize carbamoyl phosphate. Tetramer of heterodimers (alpha,beta)4.</text>
</comment>
<dbReference type="InterPro" id="IPR035686">
    <property type="entry name" value="CPSase_GATase1"/>
</dbReference>
<keyword evidence="7 13" id="KW-0547">Nucleotide-binding</keyword>
<evidence type="ECO:0000259" key="14">
    <source>
        <dbReference type="SMART" id="SM01097"/>
    </source>
</evidence>
<dbReference type="GO" id="GO:0004359">
    <property type="term" value="F:glutaminase activity"/>
    <property type="evidence" value="ECO:0007669"/>
    <property type="project" value="RHEA"/>
</dbReference>
<dbReference type="PANTHER" id="PTHR43418">
    <property type="entry name" value="MULTIFUNCTIONAL TRYPTOPHAN BIOSYNTHESIS PROTEIN-RELATED"/>
    <property type="match status" value="1"/>
</dbReference>
<dbReference type="PRINTS" id="PR00096">
    <property type="entry name" value="GATASE"/>
</dbReference>
<dbReference type="InterPro" id="IPR002474">
    <property type="entry name" value="CarbamoylP_synth_ssu_N"/>
</dbReference>
<dbReference type="UniPathway" id="UPA00070">
    <property type="reaction ID" value="UER00115"/>
</dbReference>
<keyword evidence="8 13" id="KW-0067">ATP-binding</keyword>
<dbReference type="PRINTS" id="PR00097">
    <property type="entry name" value="ANTSNTHASEII"/>
</dbReference>
<dbReference type="GO" id="GO:0006526">
    <property type="term" value="P:L-arginine biosynthetic process"/>
    <property type="evidence" value="ECO:0007669"/>
    <property type="project" value="UniProtKB-UniRule"/>
</dbReference>
<feature type="binding site" evidence="13">
    <location>
        <position position="294"/>
    </location>
    <ligand>
        <name>L-glutamine</name>
        <dbReference type="ChEBI" id="CHEBI:58359"/>
    </ligand>
</feature>
<dbReference type="HOGENOM" id="CLU_035901_2_1_2"/>
<proteinExistence type="inferred from homology"/>
<feature type="binding site" evidence="13">
    <location>
        <position position="253"/>
    </location>
    <ligand>
        <name>L-glutamine</name>
        <dbReference type="ChEBI" id="CHEBI:58359"/>
    </ligand>
</feature>
<comment type="function">
    <text evidence="13">Small subunit of the glutamine-dependent carbamoyl phosphate synthetase (CPSase). CPSase catalyzes the formation of carbamoyl phosphate from the ammonia moiety of glutamine, carbonate, and phosphate donated by ATP, constituting the first step of 2 biosynthetic pathways, one leading to arginine and/or urea and the other to pyrimidine nucleotides. The small subunit (glutamine amidotransferase) binds and cleaves glutamine to supply the large subunit with the substrate ammonia.</text>
</comment>
<dbReference type="Gene3D" id="3.50.30.20">
    <property type="entry name" value="Carbamoyl-phosphate synthase small subunit, N-terminal domain"/>
    <property type="match status" value="1"/>
</dbReference>
<evidence type="ECO:0000313" key="16">
    <source>
        <dbReference type="Proteomes" id="UP000002315"/>
    </source>
</evidence>
<feature type="region of interest" description="CPSase" evidence="13">
    <location>
        <begin position="1"/>
        <end position="173"/>
    </location>
</feature>
<feature type="binding site" evidence="13">
    <location>
        <position position="224"/>
    </location>
    <ligand>
        <name>L-glutamine</name>
        <dbReference type="ChEBI" id="CHEBI:58359"/>
    </ligand>
</feature>
<organism evidence="15 16">
    <name type="scientific">Methanothermus fervidus (strain ATCC 43054 / DSM 2088 / JCM 10308 / V24 S)</name>
    <dbReference type="NCBI Taxonomy" id="523846"/>
    <lineage>
        <taxon>Archaea</taxon>
        <taxon>Methanobacteriati</taxon>
        <taxon>Methanobacteriota</taxon>
        <taxon>Methanomada group</taxon>
        <taxon>Methanobacteria</taxon>
        <taxon>Methanobacteriales</taxon>
        <taxon>Methanothermaceae</taxon>
        <taxon>Methanothermus</taxon>
    </lineage>
</organism>
<evidence type="ECO:0000256" key="13">
    <source>
        <dbReference type="HAMAP-Rule" id="MF_01209"/>
    </source>
</evidence>
<dbReference type="GO" id="GO:0006207">
    <property type="term" value="P:'de novo' pyrimidine nucleobase biosynthetic process"/>
    <property type="evidence" value="ECO:0007669"/>
    <property type="project" value="InterPro"/>
</dbReference>
<dbReference type="Gene3D" id="3.40.50.880">
    <property type="match status" value="1"/>
</dbReference>
<evidence type="ECO:0000256" key="11">
    <source>
        <dbReference type="ARBA" id="ARBA00048816"/>
    </source>
</evidence>
<keyword evidence="9 13" id="KW-0315">Glutamine amidotransferase</keyword>
<feature type="binding site" evidence="13">
    <location>
        <position position="250"/>
    </location>
    <ligand>
        <name>L-glutamine</name>
        <dbReference type="ChEBI" id="CHEBI:58359"/>
    </ligand>
</feature>
<keyword evidence="5 13" id="KW-0436">Ligase</keyword>
<dbReference type="GO" id="GO:0004088">
    <property type="term" value="F:carbamoyl-phosphate synthase (glutamine-hydrolyzing) activity"/>
    <property type="evidence" value="ECO:0007669"/>
    <property type="project" value="UniProtKB-UniRule"/>
</dbReference>
<dbReference type="FunFam" id="3.50.30.20:FF:000001">
    <property type="entry name" value="Carbamoyl-phosphate synthase small chain"/>
    <property type="match status" value="1"/>
</dbReference>
<evidence type="ECO:0000256" key="5">
    <source>
        <dbReference type="ARBA" id="ARBA00022598"/>
    </source>
</evidence>
<dbReference type="PANTHER" id="PTHR43418:SF7">
    <property type="entry name" value="CARBAMOYL-PHOSPHATE SYNTHASE SMALL CHAIN"/>
    <property type="match status" value="1"/>
</dbReference>
<keyword evidence="6 13" id="KW-0028">Amino-acid biosynthesis</keyword>
<evidence type="ECO:0000256" key="4">
    <source>
        <dbReference type="ARBA" id="ARBA00022571"/>
    </source>
</evidence>
<dbReference type="GO" id="GO:0005524">
    <property type="term" value="F:ATP binding"/>
    <property type="evidence" value="ECO:0007669"/>
    <property type="project" value="UniProtKB-UniRule"/>
</dbReference>
<comment type="catalytic activity">
    <reaction evidence="12 13">
        <text>L-glutamine + H2O = L-glutamate + NH4(+)</text>
        <dbReference type="Rhea" id="RHEA:15889"/>
        <dbReference type="ChEBI" id="CHEBI:15377"/>
        <dbReference type="ChEBI" id="CHEBI:28938"/>
        <dbReference type="ChEBI" id="CHEBI:29985"/>
        <dbReference type="ChEBI" id="CHEBI:58359"/>
    </reaction>
</comment>
<dbReference type="InterPro" id="IPR050472">
    <property type="entry name" value="Anth_synth/Amidotransfase"/>
</dbReference>
<keyword evidence="10 13" id="KW-0665">Pyrimidine biosynthesis</keyword>
<dbReference type="OrthoDB" id="7675at2157"/>
<feature type="active site" evidence="13">
    <location>
        <position position="333"/>
    </location>
</feature>
<dbReference type="Proteomes" id="UP000002315">
    <property type="component" value="Chromosome"/>
</dbReference>
<evidence type="ECO:0000256" key="10">
    <source>
        <dbReference type="ARBA" id="ARBA00022975"/>
    </source>
</evidence>
<dbReference type="KEGG" id="mfv:Mfer_0301"/>
<comment type="similarity">
    <text evidence="3 13">Belongs to the CarA family.</text>
</comment>
<dbReference type="SMART" id="SM01097">
    <property type="entry name" value="CPSase_sm_chain"/>
    <property type="match status" value="1"/>
</dbReference>
<dbReference type="SUPFAM" id="SSF52021">
    <property type="entry name" value="Carbamoyl phosphate synthetase, small subunit N-terminal domain"/>
    <property type="match status" value="1"/>
</dbReference>
<evidence type="ECO:0000256" key="12">
    <source>
        <dbReference type="ARBA" id="ARBA00049285"/>
    </source>
</evidence>
<feature type="binding site" evidence="13">
    <location>
        <position position="222"/>
    </location>
    <ligand>
        <name>L-glutamine</name>
        <dbReference type="ChEBI" id="CHEBI:58359"/>
    </ligand>
</feature>
<evidence type="ECO:0000256" key="2">
    <source>
        <dbReference type="ARBA" id="ARBA00005077"/>
    </source>
</evidence>
<dbReference type="STRING" id="523846.Mfer_0301"/>
<dbReference type="Pfam" id="PF00988">
    <property type="entry name" value="CPSase_sm_chain"/>
    <property type="match status" value="1"/>
</dbReference>
<dbReference type="GO" id="GO:0044205">
    <property type="term" value="P:'de novo' UMP biosynthetic process"/>
    <property type="evidence" value="ECO:0007669"/>
    <property type="project" value="UniProtKB-UniRule"/>
</dbReference>
<evidence type="ECO:0000256" key="6">
    <source>
        <dbReference type="ARBA" id="ARBA00022605"/>
    </source>
</evidence>
<feature type="active site" description="Nucleophile" evidence="13">
    <location>
        <position position="249"/>
    </location>
</feature>
<dbReference type="PRINTS" id="PR00099">
    <property type="entry name" value="CPSGATASE"/>
</dbReference>
<dbReference type="InterPro" id="IPR036480">
    <property type="entry name" value="CarbP_synth_ssu_N_sf"/>
</dbReference>
<evidence type="ECO:0000313" key="15">
    <source>
        <dbReference type="EMBL" id="ADP77104.1"/>
    </source>
</evidence>
<dbReference type="PROSITE" id="PS51273">
    <property type="entry name" value="GATASE_TYPE_1"/>
    <property type="match status" value="1"/>
</dbReference>
<keyword evidence="16" id="KW-1185">Reference proteome</keyword>